<evidence type="ECO:0000313" key="3">
    <source>
        <dbReference type="Proteomes" id="UP001161325"/>
    </source>
</evidence>
<keyword evidence="1" id="KW-1133">Transmembrane helix</keyword>
<gene>
    <name evidence="2" type="ORF">rosag_34060</name>
</gene>
<accession>A0AA37VBU5</accession>
<evidence type="ECO:0000313" key="2">
    <source>
        <dbReference type="EMBL" id="GLC26893.1"/>
    </source>
</evidence>
<name>A0AA37VBU5_9BACT</name>
<keyword evidence="1" id="KW-0472">Membrane</keyword>
<proteinExistence type="predicted"/>
<keyword evidence="1" id="KW-0812">Transmembrane</keyword>
<comment type="caution">
    <text evidence="2">The sequence shown here is derived from an EMBL/GenBank/DDBJ whole genome shotgun (WGS) entry which is preliminary data.</text>
</comment>
<feature type="transmembrane region" description="Helical" evidence="1">
    <location>
        <begin position="76"/>
        <end position="103"/>
    </location>
</feature>
<keyword evidence="3" id="KW-1185">Reference proteome</keyword>
<dbReference type="EMBL" id="BRXS01000005">
    <property type="protein sequence ID" value="GLC26893.1"/>
    <property type="molecule type" value="Genomic_DNA"/>
</dbReference>
<organism evidence="2 3">
    <name type="scientific">Roseisolibacter agri</name>
    <dbReference type="NCBI Taxonomy" id="2014610"/>
    <lineage>
        <taxon>Bacteria</taxon>
        <taxon>Pseudomonadati</taxon>
        <taxon>Gemmatimonadota</taxon>
        <taxon>Gemmatimonadia</taxon>
        <taxon>Gemmatimonadales</taxon>
        <taxon>Gemmatimonadaceae</taxon>
        <taxon>Roseisolibacter</taxon>
    </lineage>
</organism>
<dbReference type="RefSeq" id="WP_284351343.1">
    <property type="nucleotide sequence ID" value="NZ_BRXS01000005.1"/>
</dbReference>
<feature type="transmembrane region" description="Helical" evidence="1">
    <location>
        <begin position="182"/>
        <end position="204"/>
    </location>
</feature>
<dbReference type="Proteomes" id="UP001161325">
    <property type="component" value="Unassembled WGS sequence"/>
</dbReference>
<dbReference type="InterPro" id="IPR047699">
    <property type="entry name" value="Permease_put_prefix"/>
</dbReference>
<feature type="transmembrane region" description="Helical" evidence="1">
    <location>
        <begin position="123"/>
        <end position="144"/>
    </location>
</feature>
<feature type="transmembrane region" description="Helical" evidence="1">
    <location>
        <begin position="156"/>
        <end position="176"/>
    </location>
</feature>
<protein>
    <submittedName>
        <fullName evidence="2">Uncharacterized protein</fullName>
    </submittedName>
</protein>
<sequence length="218" mass="22397">MTASPRLAEQLLASLGATAGFRDPLLGDLAEEFARRVARDGETAARRWYRREALRTAPHLLYDGLRHLRASDVVHLVGVVFTAWVLLGALVALVAVPLAGVVLRGTGVELASVLAPGAGRLPWQHPVLAAVMLELATLVALAGGRIAGALYGRAPLVGALALGATWTTLGLVAGTLGGGIPLWYRAAASVATLAGATLGGLLAVRALSARGRARSARA</sequence>
<dbReference type="NCBIfam" id="NF038404">
    <property type="entry name" value="perm_prefix_2"/>
    <property type="match status" value="1"/>
</dbReference>
<reference evidence="2" key="1">
    <citation type="submission" date="2022-08" db="EMBL/GenBank/DDBJ databases">
        <title>Draft genome sequencing of Roseisolibacter agri AW1220.</title>
        <authorList>
            <person name="Tobiishi Y."/>
            <person name="Tonouchi A."/>
        </authorList>
    </citation>
    <scope>NUCLEOTIDE SEQUENCE</scope>
    <source>
        <strain evidence="2">AW1220</strain>
    </source>
</reference>
<evidence type="ECO:0000256" key="1">
    <source>
        <dbReference type="SAM" id="Phobius"/>
    </source>
</evidence>
<dbReference type="AlphaFoldDB" id="A0AA37VBU5"/>